<dbReference type="Proteomes" id="UP000051131">
    <property type="component" value="Unassembled WGS sequence"/>
</dbReference>
<evidence type="ECO:0000313" key="10">
    <source>
        <dbReference type="Proteomes" id="UP000051131"/>
    </source>
</evidence>
<protein>
    <submittedName>
        <fullName evidence="9">Glutamine synthetase</fullName>
    </submittedName>
</protein>
<dbReference type="InterPro" id="IPR008147">
    <property type="entry name" value="Gln_synt_N"/>
</dbReference>
<dbReference type="STRING" id="1423729.FC80_GL000111"/>
<dbReference type="SUPFAM" id="SSF54368">
    <property type="entry name" value="Glutamine synthetase, N-terminal domain"/>
    <property type="match status" value="1"/>
</dbReference>
<feature type="domain" description="GS catalytic" evidence="8">
    <location>
        <begin position="114"/>
        <end position="451"/>
    </location>
</feature>
<dbReference type="OrthoDB" id="9807095at2"/>
<keyword evidence="4" id="KW-0067">ATP-binding</keyword>
<dbReference type="Gene3D" id="3.10.20.70">
    <property type="entry name" value="Glutamine synthetase, N-terminal domain"/>
    <property type="match status" value="1"/>
</dbReference>
<evidence type="ECO:0000256" key="6">
    <source>
        <dbReference type="RuleBase" id="RU000384"/>
    </source>
</evidence>
<dbReference type="InterPro" id="IPR036651">
    <property type="entry name" value="Gln_synt_N_sf"/>
</dbReference>
<evidence type="ECO:0000256" key="5">
    <source>
        <dbReference type="PROSITE-ProRule" id="PRU01330"/>
    </source>
</evidence>
<dbReference type="Pfam" id="PF16952">
    <property type="entry name" value="Gln-synt_N_2"/>
    <property type="match status" value="1"/>
</dbReference>
<gene>
    <name evidence="9" type="ORF">FC80_GL000111</name>
</gene>
<dbReference type="InterPro" id="IPR014746">
    <property type="entry name" value="Gln_synth/guanido_kin_cat_dom"/>
</dbReference>
<dbReference type="AlphaFoldDB" id="A0A0R2CJW5"/>
<name>A0A0R2CJW5_9LACO</name>
<keyword evidence="10" id="KW-1185">Reference proteome</keyword>
<proteinExistence type="inferred from homology"/>
<evidence type="ECO:0000256" key="1">
    <source>
        <dbReference type="ARBA" id="ARBA00009897"/>
    </source>
</evidence>
<evidence type="ECO:0000313" key="9">
    <source>
        <dbReference type="EMBL" id="KRM91933.1"/>
    </source>
</evidence>
<evidence type="ECO:0000259" key="8">
    <source>
        <dbReference type="PROSITE" id="PS51987"/>
    </source>
</evidence>
<dbReference type="GO" id="GO:0006542">
    <property type="term" value="P:glutamine biosynthetic process"/>
    <property type="evidence" value="ECO:0007669"/>
    <property type="project" value="InterPro"/>
</dbReference>
<comment type="similarity">
    <text evidence="1 5 6">Belongs to the glutamine synthetase family.</text>
</comment>
<dbReference type="PROSITE" id="PS51986">
    <property type="entry name" value="GS_BETA_GRASP"/>
    <property type="match status" value="1"/>
</dbReference>
<dbReference type="PANTHER" id="PTHR43785:SF2">
    <property type="entry name" value="TYPE-1 GLUTAMINE SYNTHETASE 1"/>
    <property type="match status" value="1"/>
</dbReference>
<dbReference type="SUPFAM" id="SSF55931">
    <property type="entry name" value="Glutamine synthetase/guanido kinase"/>
    <property type="match status" value="1"/>
</dbReference>
<dbReference type="PROSITE" id="PS51987">
    <property type="entry name" value="GS_CATALYTIC"/>
    <property type="match status" value="1"/>
</dbReference>
<dbReference type="RefSeq" id="WP_057828413.1">
    <property type="nucleotide sequence ID" value="NZ_AYZE01000008.1"/>
</dbReference>
<sequence length="451" mass="50724">MTGDTQKKIIDDLKEQGVDLLEFIYVDYTGLPRGKTVFLSEVAHHLEDGIGITKAMPASTMRDEIVSVYGMNAVGEYRLIPDLKSLRILPYAPTVATLMCNYYDQDNNRLDFDPRVALQKIVNEYSKMGYEIKMTYENEFILYQQAETGELEPYNPEICFSTEAMDNLYRYLPSLIKNLRNVGINPVEYYPEAGAGQHELPISPTDPLTAGDNEILLKRVVKKFFADNNLYATFAPKPNLETASNGAHVHLSLWKNGVNVFYDQQDKLELSKIGYYFVGGILKHMNSLLALTCPSVNSYQRLQPGHWSSAYAIFGKDNREAAVRIPSTFAGDRKNSMNIELKASDATANPYMAFAGILSAGLDGIIKKIMPPAEVDVQPETLTEKQIMKKKIARLPLNLSEALQALKNDSVMINAFSDLGIEVYSKVKQADVDYFSKKTAEEIAMIYRDMY</sequence>
<reference evidence="9 10" key="1">
    <citation type="journal article" date="2015" name="Genome Announc.">
        <title>Expanding the biotechnology potential of lactobacilli through comparative genomics of 213 strains and associated genera.</title>
        <authorList>
            <person name="Sun Z."/>
            <person name="Harris H.M."/>
            <person name="McCann A."/>
            <person name="Guo C."/>
            <person name="Argimon S."/>
            <person name="Zhang W."/>
            <person name="Yang X."/>
            <person name="Jeffery I.B."/>
            <person name="Cooney J.C."/>
            <person name="Kagawa T.F."/>
            <person name="Liu W."/>
            <person name="Song Y."/>
            <person name="Salvetti E."/>
            <person name="Wrobel A."/>
            <person name="Rasinkangas P."/>
            <person name="Parkhill J."/>
            <person name="Rea M.C."/>
            <person name="O'Sullivan O."/>
            <person name="Ritari J."/>
            <person name="Douillard F.P."/>
            <person name="Paul Ross R."/>
            <person name="Yang R."/>
            <person name="Briner A.E."/>
            <person name="Felis G.E."/>
            <person name="de Vos W.M."/>
            <person name="Barrangou R."/>
            <person name="Klaenhammer T.R."/>
            <person name="Caufield P.W."/>
            <person name="Cui Y."/>
            <person name="Zhang H."/>
            <person name="O'Toole P.W."/>
        </authorList>
    </citation>
    <scope>NUCLEOTIDE SEQUENCE [LARGE SCALE GENOMIC DNA]</scope>
    <source>
        <strain evidence="9 10">DSM 21116</strain>
    </source>
</reference>
<comment type="caution">
    <text evidence="9">The sequence shown here is derived from an EMBL/GenBank/DDBJ whole genome shotgun (WGS) entry which is preliminary data.</text>
</comment>
<evidence type="ECO:0000256" key="3">
    <source>
        <dbReference type="ARBA" id="ARBA00022741"/>
    </source>
</evidence>
<dbReference type="InterPro" id="IPR008146">
    <property type="entry name" value="Gln_synth_cat_dom"/>
</dbReference>
<keyword evidence="3" id="KW-0547">Nucleotide-binding</keyword>
<dbReference type="PATRIC" id="fig|1423729.3.peg.114"/>
<dbReference type="SMART" id="SM01230">
    <property type="entry name" value="Gln-synt_C"/>
    <property type="match status" value="1"/>
</dbReference>
<dbReference type="Pfam" id="PF00120">
    <property type="entry name" value="Gln-synt_C"/>
    <property type="match status" value="1"/>
</dbReference>
<feature type="domain" description="GS beta-grasp" evidence="7">
    <location>
        <begin position="16"/>
        <end position="107"/>
    </location>
</feature>
<dbReference type="GO" id="GO:0005524">
    <property type="term" value="F:ATP binding"/>
    <property type="evidence" value="ECO:0007669"/>
    <property type="project" value="UniProtKB-KW"/>
</dbReference>
<accession>A0A0R2CJW5</accession>
<evidence type="ECO:0000256" key="4">
    <source>
        <dbReference type="ARBA" id="ARBA00022840"/>
    </source>
</evidence>
<organism evidence="9 10">
    <name type="scientific">Liquorilactobacillus cacaonum DSM 21116</name>
    <dbReference type="NCBI Taxonomy" id="1423729"/>
    <lineage>
        <taxon>Bacteria</taxon>
        <taxon>Bacillati</taxon>
        <taxon>Bacillota</taxon>
        <taxon>Bacilli</taxon>
        <taxon>Lactobacillales</taxon>
        <taxon>Lactobacillaceae</taxon>
        <taxon>Liquorilactobacillus</taxon>
    </lineage>
</organism>
<evidence type="ECO:0000256" key="2">
    <source>
        <dbReference type="ARBA" id="ARBA00022598"/>
    </source>
</evidence>
<evidence type="ECO:0000259" key="7">
    <source>
        <dbReference type="PROSITE" id="PS51986"/>
    </source>
</evidence>
<dbReference type="Gene3D" id="3.30.590.10">
    <property type="entry name" value="Glutamine synthetase/guanido kinase, catalytic domain"/>
    <property type="match status" value="1"/>
</dbReference>
<dbReference type="PANTHER" id="PTHR43785">
    <property type="entry name" value="GAMMA-GLUTAMYLPUTRESCINE SYNTHETASE"/>
    <property type="match status" value="1"/>
</dbReference>
<keyword evidence="2" id="KW-0436">Ligase</keyword>
<dbReference type="GO" id="GO:0004356">
    <property type="term" value="F:glutamine synthetase activity"/>
    <property type="evidence" value="ECO:0007669"/>
    <property type="project" value="InterPro"/>
</dbReference>
<dbReference type="EMBL" id="AYZE01000008">
    <property type="protein sequence ID" value="KRM91933.1"/>
    <property type="molecule type" value="Genomic_DNA"/>
</dbReference>